<keyword evidence="2" id="KW-1185">Reference proteome</keyword>
<dbReference type="RefSeq" id="WP_213535859.1">
    <property type="nucleotide sequence ID" value="NZ_BOVQ01000005.1"/>
</dbReference>
<comment type="caution">
    <text evidence="1">The sequence shown here is derived from an EMBL/GenBank/DDBJ whole genome shotgun (WGS) entry which is preliminary data.</text>
</comment>
<dbReference type="Proteomes" id="UP001595987">
    <property type="component" value="Unassembled WGS sequence"/>
</dbReference>
<reference evidence="2" key="1">
    <citation type="journal article" date="2019" name="Int. J. Syst. Evol. Microbiol.">
        <title>The Global Catalogue of Microorganisms (GCM) 10K type strain sequencing project: providing services to taxonomists for standard genome sequencing and annotation.</title>
        <authorList>
            <consortium name="The Broad Institute Genomics Platform"/>
            <consortium name="The Broad Institute Genome Sequencing Center for Infectious Disease"/>
            <person name="Wu L."/>
            <person name="Ma J."/>
        </authorList>
    </citation>
    <scope>NUCLEOTIDE SEQUENCE [LARGE SCALE GENOMIC DNA]</scope>
    <source>
        <strain evidence="2">CCUG 63287</strain>
    </source>
</reference>
<name>A0ABV9JH46_9LACT</name>
<sequence length="55" mass="6615">MSEKNLSDWIERQRKRFSYDLEQVKKNPHTLNSLIEEVRIGGMLEVLNRLSHDFL</sequence>
<protein>
    <submittedName>
        <fullName evidence="1">Uncharacterized protein</fullName>
    </submittedName>
</protein>
<gene>
    <name evidence="1" type="ORF">ACFO26_07000</name>
</gene>
<proteinExistence type="predicted"/>
<evidence type="ECO:0000313" key="1">
    <source>
        <dbReference type="EMBL" id="MFC4652654.1"/>
    </source>
</evidence>
<organism evidence="1 2">
    <name type="scientific">Lactococcus nasutitermitis</name>
    <dbReference type="NCBI Taxonomy" id="1652957"/>
    <lineage>
        <taxon>Bacteria</taxon>
        <taxon>Bacillati</taxon>
        <taxon>Bacillota</taxon>
        <taxon>Bacilli</taxon>
        <taxon>Lactobacillales</taxon>
        <taxon>Streptococcaceae</taxon>
        <taxon>Lactococcus</taxon>
    </lineage>
</organism>
<evidence type="ECO:0000313" key="2">
    <source>
        <dbReference type="Proteomes" id="UP001595987"/>
    </source>
</evidence>
<accession>A0ABV9JH46</accession>
<dbReference type="EMBL" id="JBHSGD010000005">
    <property type="protein sequence ID" value="MFC4652654.1"/>
    <property type="molecule type" value="Genomic_DNA"/>
</dbReference>